<evidence type="ECO:0000313" key="3">
    <source>
        <dbReference type="Proteomes" id="UP001551482"/>
    </source>
</evidence>
<keyword evidence="1" id="KW-0732">Signal</keyword>
<dbReference type="PROSITE" id="PS51257">
    <property type="entry name" value="PROKAR_LIPOPROTEIN"/>
    <property type="match status" value="1"/>
</dbReference>
<dbReference type="SUPFAM" id="SSF53850">
    <property type="entry name" value="Periplasmic binding protein-like II"/>
    <property type="match status" value="1"/>
</dbReference>
<comment type="caution">
    <text evidence="2">The sequence shown here is derived from an EMBL/GenBank/DDBJ whole genome shotgun (WGS) entry which is preliminary data.</text>
</comment>
<name>A0ABV3DPN5_9ACTN</name>
<evidence type="ECO:0000313" key="2">
    <source>
        <dbReference type="EMBL" id="MEU8137708.1"/>
    </source>
</evidence>
<dbReference type="RefSeq" id="WP_358359995.1">
    <property type="nucleotide sequence ID" value="NZ_JBEZFP010000097.1"/>
</dbReference>
<feature type="signal peptide" evidence="1">
    <location>
        <begin position="1"/>
        <end position="27"/>
    </location>
</feature>
<dbReference type="InterPro" id="IPR006059">
    <property type="entry name" value="SBP"/>
</dbReference>
<evidence type="ECO:0000256" key="1">
    <source>
        <dbReference type="SAM" id="SignalP"/>
    </source>
</evidence>
<dbReference type="EMBL" id="JBEZFP010000097">
    <property type="protein sequence ID" value="MEU8137708.1"/>
    <property type="molecule type" value="Genomic_DNA"/>
</dbReference>
<reference evidence="2 3" key="1">
    <citation type="submission" date="2024-06" db="EMBL/GenBank/DDBJ databases">
        <title>The Natural Products Discovery Center: Release of the First 8490 Sequenced Strains for Exploring Actinobacteria Biosynthetic Diversity.</title>
        <authorList>
            <person name="Kalkreuter E."/>
            <person name="Kautsar S.A."/>
            <person name="Yang D."/>
            <person name="Bader C.D."/>
            <person name="Teijaro C.N."/>
            <person name="Fluegel L."/>
            <person name="Davis C.M."/>
            <person name="Simpson J.R."/>
            <person name="Lauterbach L."/>
            <person name="Steele A.D."/>
            <person name="Gui C."/>
            <person name="Meng S."/>
            <person name="Li G."/>
            <person name="Viehrig K."/>
            <person name="Ye F."/>
            <person name="Su P."/>
            <person name="Kiefer A.F."/>
            <person name="Nichols A."/>
            <person name="Cepeda A.J."/>
            <person name="Yan W."/>
            <person name="Fan B."/>
            <person name="Jiang Y."/>
            <person name="Adhikari A."/>
            <person name="Zheng C.-J."/>
            <person name="Schuster L."/>
            <person name="Cowan T.M."/>
            <person name="Smanski M.J."/>
            <person name="Chevrette M.G."/>
            <person name="De Carvalho L.P.S."/>
            <person name="Shen B."/>
        </authorList>
    </citation>
    <scope>NUCLEOTIDE SEQUENCE [LARGE SCALE GENOMIC DNA]</scope>
    <source>
        <strain evidence="2 3">NPDC048946</strain>
    </source>
</reference>
<feature type="chain" id="PRO_5046239592" evidence="1">
    <location>
        <begin position="28"/>
        <end position="464"/>
    </location>
</feature>
<sequence length="464" mass="49670">MRSSTRYRRSSAILLAAGLLFTGAACSDDDSGDKASDAGGTAGPGDTGAKKVTLTVNCKPPRTAEVDRKQWEQDVEAFEKLNPNIKIESKDAFPCSDPTTFEAKLAGNQMEDLFYVNYTNVQTVLARGGAADITQYMDKVVKDKELRPDLVKFFQDAGGKTYGVPRTNYSMGLIYNRALFTKAGLDPDKPPTTWDEVRAAAKKIADSGGGNVGYADYSASNQGGWHFVAELYSRGGAAISADGKTATVDTPEGRAVLQTLHDMRWTDNSMGSKQLLTINDVQQMMGSGRLGMYIAAPDNVTQIVNEFGGKLEDVGLAPMPDGKGTLAGGDGYMFNKKCTPEQIEAGLKWLEFLALTPGKGLNDWARGKQDKEPVGLPEPAIWTGAAAKSNDDLKAQNATLPVGNYKSFVEASGKVPEIAEPPQAQQIYSVLDGVVSSVLTKKDADIAKLLTDANGKITQLLGKQ</sequence>
<proteinExistence type="predicted"/>
<dbReference type="CDD" id="cd13585">
    <property type="entry name" value="PBP2_TMBP_like"/>
    <property type="match status" value="1"/>
</dbReference>
<dbReference type="Proteomes" id="UP001551482">
    <property type="component" value="Unassembled WGS sequence"/>
</dbReference>
<dbReference type="Pfam" id="PF01547">
    <property type="entry name" value="SBP_bac_1"/>
    <property type="match status" value="1"/>
</dbReference>
<protein>
    <submittedName>
        <fullName evidence="2">Sugar ABC transporter substrate-binding protein</fullName>
    </submittedName>
</protein>
<dbReference type="InterPro" id="IPR050490">
    <property type="entry name" value="Bact_solute-bd_prot1"/>
</dbReference>
<dbReference type="PANTHER" id="PTHR43649:SF16">
    <property type="entry name" value="SUGAR-BINDING LIPOPROTEIN"/>
    <property type="match status" value="1"/>
</dbReference>
<organism evidence="2 3">
    <name type="scientific">Streptodolium elevatio</name>
    <dbReference type="NCBI Taxonomy" id="3157996"/>
    <lineage>
        <taxon>Bacteria</taxon>
        <taxon>Bacillati</taxon>
        <taxon>Actinomycetota</taxon>
        <taxon>Actinomycetes</taxon>
        <taxon>Kitasatosporales</taxon>
        <taxon>Streptomycetaceae</taxon>
        <taxon>Streptodolium</taxon>
    </lineage>
</organism>
<keyword evidence="3" id="KW-1185">Reference proteome</keyword>
<gene>
    <name evidence="2" type="ORF">AB0C36_29865</name>
</gene>
<dbReference type="Gene3D" id="3.40.190.10">
    <property type="entry name" value="Periplasmic binding protein-like II"/>
    <property type="match status" value="1"/>
</dbReference>
<dbReference type="PANTHER" id="PTHR43649">
    <property type="entry name" value="ARABINOSE-BINDING PROTEIN-RELATED"/>
    <property type="match status" value="1"/>
</dbReference>
<accession>A0ABV3DPN5</accession>